<dbReference type="OrthoDB" id="9766715at2"/>
<dbReference type="Pfam" id="PF00676">
    <property type="entry name" value="E1_dh"/>
    <property type="match status" value="1"/>
</dbReference>
<dbReference type="InterPro" id="IPR029061">
    <property type="entry name" value="THDP-binding"/>
</dbReference>
<evidence type="ECO:0000313" key="7">
    <source>
        <dbReference type="Proteomes" id="UP000371977"/>
    </source>
</evidence>
<comment type="catalytic activity">
    <reaction evidence="4">
        <text>N(6)-[(R)-lipoyl]-L-lysyl-[protein] + 3-methyl-2-oxobutanoate + H(+) = N(6)-[(R)-S(8)-2-methylpropanoyldihydrolipoyl]-L-lysyl-[protein] + CO2</text>
        <dbReference type="Rhea" id="RHEA:13457"/>
        <dbReference type="Rhea" id="RHEA-COMP:10474"/>
        <dbReference type="Rhea" id="RHEA-COMP:10497"/>
        <dbReference type="ChEBI" id="CHEBI:11851"/>
        <dbReference type="ChEBI" id="CHEBI:15378"/>
        <dbReference type="ChEBI" id="CHEBI:16526"/>
        <dbReference type="ChEBI" id="CHEBI:83099"/>
        <dbReference type="ChEBI" id="CHEBI:83142"/>
        <dbReference type="EC" id="1.2.4.4"/>
    </reaction>
</comment>
<keyword evidence="3 4" id="KW-0786">Thiamine pyrophosphate</keyword>
<evidence type="ECO:0000256" key="1">
    <source>
        <dbReference type="ARBA" id="ARBA00001964"/>
    </source>
</evidence>
<comment type="caution">
    <text evidence="6">The sequence shown here is derived from an EMBL/GenBank/DDBJ whole genome shotgun (WGS) entry which is preliminary data.</text>
</comment>
<gene>
    <name evidence="6" type="ORF">ESZ50_00920</name>
</gene>
<evidence type="ECO:0000259" key="5">
    <source>
        <dbReference type="Pfam" id="PF00676"/>
    </source>
</evidence>
<protein>
    <recommendedName>
        <fullName evidence="4">2-oxoisovalerate dehydrogenase subunit alpha</fullName>
        <ecNumber evidence="4">1.2.4.4</ecNumber>
    </recommendedName>
    <alternativeName>
        <fullName evidence="4">Branched-chain alpha-keto acid dehydrogenase E1 component alpha chain</fullName>
    </alternativeName>
</protein>
<dbReference type="Gene3D" id="3.40.50.970">
    <property type="match status" value="1"/>
</dbReference>
<dbReference type="PANTHER" id="PTHR43380">
    <property type="entry name" value="2-OXOISOVALERATE DEHYDROGENASE SUBUNIT ALPHA, MITOCHONDRIAL"/>
    <property type="match status" value="1"/>
</dbReference>
<evidence type="ECO:0000256" key="4">
    <source>
        <dbReference type="RuleBase" id="RU365014"/>
    </source>
</evidence>
<dbReference type="EMBL" id="SDGZ01000004">
    <property type="protein sequence ID" value="TYC50810.1"/>
    <property type="molecule type" value="Genomic_DNA"/>
</dbReference>
<keyword evidence="2 4" id="KW-0560">Oxidoreductase</keyword>
<feature type="domain" description="Dehydrogenase E1 component" evidence="5">
    <location>
        <begin position="57"/>
        <end position="351"/>
    </location>
</feature>
<dbReference type="InterPro" id="IPR001017">
    <property type="entry name" value="DH_E1"/>
</dbReference>
<name>A0A6C2C9Q0_9LACO</name>
<keyword evidence="7" id="KW-1185">Reference proteome</keyword>
<proteinExistence type="inferred from homology"/>
<reference evidence="6 7" key="1">
    <citation type="submission" date="2019-01" db="EMBL/GenBank/DDBJ databases">
        <title>Weissella sp. nov., a novel lactic acid bacterium isolated from animal feces.</title>
        <authorList>
            <person name="Wang L.-T."/>
        </authorList>
    </citation>
    <scope>NUCLEOTIDE SEQUENCE [LARGE SCALE GENOMIC DNA]</scope>
    <source>
        <strain evidence="6 7">8H-2</strain>
    </source>
</reference>
<dbReference type="GO" id="GO:0003863">
    <property type="term" value="F:branched-chain 2-oxo acid dehydrogenase activity"/>
    <property type="evidence" value="ECO:0007669"/>
    <property type="project" value="UniProtKB-EC"/>
</dbReference>
<dbReference type="AlphaFoldDB" id="A0A6C2C9Q0"/>
<comment type="similarity">
    <text evidence="4">Belongs to the BCKDHA family.</text>
</comment>
<dbReference type="InterPro" id="IPR050771">
    <property type="entry name" value="Alpha-ketoacid_DH_E1_comp"/>
</dbReference>
<dbReference type="GO" id="GO:0009083">
    <property type="term" value="P:branched-chain amino acid catabolic process"/>
    <property type="evidence" value="ECO:0007669"/>
    <property type="project" value="TreeGrafter"/>
</dbReference>
<comment type="cofactor">
    <cofactor evidence="1 4">
        <name>thiamine diphosphate</name>
        <dbReference type="ChEBI" id="CHEBI:58937"/>
    </cofactor>
</comment>
<dbReference type="PANTHER" id="PTHR43380:SF1">
    <property type="entry name" value="2-OXOISOVALERATE DEHYDROGENASE SUBUNIT ALPHA, MITOCHONDRIAL"/>
    <property type="match status" value="1"/>
</dbReference>
<comment type="function">
    <text evidence="4">The branched-chain alpha-keto dehydrogenase complex catalyzes the overall conversion of alpha-keto acids to acyl-CoA and CO(2). It contains multiple copies of three enzymatic components: branched-chain alpha-keto acid decarboxylase (E1), lipoamide acyltransferase (E2) and lipoamide dehydrogenase (E3).</text>
</comment>
<dbReference type="CDD" id="cd02000">
    <property type="entry name" value="TPP_E1_PDC_ADC_BCADC"/>
    <property type="match status" value="1"/>
</dbReference>
<accession>A0A6C2C9Q0</accession>
<dbReference type="Proteomes" id="UP000371977">
    <property type="component" value="Unassembled WGS sequence"/>
</dbReference>
<organism evidence="6 7">
    <name type="scientific">Weissella muntiaci</name>
    <dbReference type="NCBI Taxonomy" id="2508881"/>
    <lineage>
        <taxon>Bacteria</taxon>
        <taxon>Bacillati</taxon>
        <taxon>Bacillota</taxon>
        <taxon>Bacilli</taxon>
        <taxon>Lactobacillales</taxon>
        <taxon>Lactobacillaceae</taxon>
        <taxon>Weissella</taxon>
    </lineage>
</organism>
<dbReference type="EC" id="1.2.4.4" evidence="4"/>
<sequence>MMAITKTNAQILDFTAQLVAQDEEFPMLQVLNNEGKVVDEDGLKRSELTDDDLVKIMKNMVLSRQLDIRSTKLAKQGRFGFFAPTAGQEASQMASAYAFNDEDWIFPGYRDIPEIIAKGWPIWKAILWSRGHQLGNEYTTEDGREVKSWFPQIIIGAQYVEAAGVALGLKKRSKDAVVYVYTGDGGSSQGDFYEGINFASAYKANAVFFVQNNGYAISTPRNLQTAAQHLAAKGWASGIPSIVVDGNDAVAMYLAAKEARAWATAGNGPVLIETMTNRLEPHSTAGDDPLRYRTQGDIDEWWKKEPLIRMRIFLEGKKLWSEEIEAAYIAEVDAEIDTAITTADNVEKQKISDYLKHTLEVPSQVMQEQIAKFESEGK</sequence>
<evidence type="ECO:0000256" key="2">
    <source>
        <dbReference type="ARBA" id="ARBA00023002"/>
    </source>
</evidence>
<dbReference type="SUPFAM" id="SSF52518">
    <property type="entry name" value="Thiamin diphosphate-binding fold (THDP-binding)"/>
    <property type="match status" value="1"/>
</dbReference>
<evidence type="ECO:0000313" key="6">
    <source>
        <dbReference type="EMBL" id="TYC50810.1"/>
    </source>
</evidence>
<evidence type="ECO:0000256" key="3">
    <source>
        <dbReference type="ARBA" id="ARBA00023052"/>
    </source>
</evidence>